<dbReference type="GO" id="GO:0032981">
    <property type="term" value="P:mitochondrial respiratory chain complex I assembly"/>
    <property type="evidence" value="ECO:0007669"/>
    <property type="project" value="InterPro"/>
</dbReference>
<dbReference type="GO" id="GO:0005739">
    <property type="term" value="C:mitochondrion"/>
    <property type="evidence" value="ECO:0007669"/>
    <property type="project" value="TreeGrafter"/>
</dbReference>
<name>A0A224YZY5_9ACAR</name>
<feature type="compositionally biased region" description="Basic and acidic residues" evidence="1">
    <location>
        <begin position="27"/>
        <end position="48"/>
    </location>
</feature>
<evidence type="ECO:0000313" key="2">
    <source>
        <dbReference type="EMBL" id="MAA21269.1"/>
    </source>
</evidence>
<reference evidence="2" key="1">
    <citation type="journal article" date="2017" name="Parasit. Vectors">
        <title>Sialotranscriptomics of Rhipicephalus zambeziensis reveals intricate expression profiles of secretory proteins and suggests tight temporal transcriptional regulation during blood-feeding.</title>
        <authorList>
            <person name="de Castro M.H."/>
            <person name="de Klerk D."/>
            <person name="Pienaar R."/>
            <person name="Rees D.J.G."/>
            <person name="Mans B.J."/>
        </authorList>
    </citation>
    <scope>NUCLEOTIDE SEQUENCE</scope>
    <source>
        <tissue evidence="2">Salivary glands</tissue>
    </source>
</reference>
<organism evidence="2">
    <name type="scientific">Rhipicephalus zambeziensis</name>
    <dbReference type="NCBI Taxonomy" id="60191"/>
    <lineage>
        <taxon>Eukaryota</taxon>
        <taxon>Metazoa</taxon>
        <taxon>Ecdysozoa</taxon>
        <taxon>Arthropoda</taxon>
        <taxon>Chelicerata</taxon>
        <taxon>Arachnida</taxon>
        <taxon>Acari</taxon>
        <taxon>Parasitiformes</taxon>
        <taxon>Ixodida</taxon>
        <taxon>Ixodoidea</taxon>
        <taxon>Ixodidae</taxon>
        <taxon>Rhipicephalinae</taxon>
        <taxon>Rhipicephalus</taxon>
        <taxon>Rhipicephalus</taxon>
    </lineage>
</organism>
<sequence>MMGNRLAAFVSRPVRDFNIENRVERAIGVEKPKAAPRHPSDAKYEGTKAADTSVVQGKREDLLERLRSLKVVSSSGPQAQESAPPKSDRPLPQSRAVPLVQKYGYFEPAMVPRGRLTLRQATQMLADVKMDPRTFTAEAVAAQYSLDVRDVRDVLRYFSVFRVHSIHSTQQDLTSIDDMKSALLSFRQDSEDTDQKVQKGGAHDDRTPGSKK</sequence>
<feature type="compositionally biased region" description="Basic and acidic residues" evidence="1">
    <location>
        <begin position="188"/>
        <end position="212"/>
    </location>
</feature>
<dbReference type="InterPro" id="IPR009622">
    <property type="entry name" value="NDUFAF4"/>
</dbReference>
<dbReference type="PANTHER" id="PTHR13338:SF4">
    <property type="entry name" value="NADH DEHYDROGENASE [UBIQUINONE] 1 ALPHA SUBCOMPLEX ASSEMBLY FACTOR 4"/>
    <property type="match status" value="1"/>
</dbReference>
<protein>
    <submittedName>
        <fullName evidence="2">NADH dehydrogenase (Ubiquinone) 1 alpha subcomplex assembly factor 4</fullName>
    </submittedName>
</protein>
<feature type="region of interest" description="Disordered" evidence="1">
    <location>
        <begin position="72"/>
        <end position="93"/>
    </location>
</feature>
<feature type="compositionally biased region" description="Polar residues" evidence="1">
    <location>
        <begin position="72"/>
        <end position="81"/>
    </location>
</feature>
<dbReference type="AlphaFoldDB" id="A0A224YZY5"/>
<dbReference type="EMBL" id="GFPF01010123">
    <property type="protein sequence ID" value="MAA21269.1"/>
    <property type="molecule type" value="Transcribed_RNA"/>
</dbReference>
<keyword evidence="2" id="KW-0830">Ubiquinone</keyword>
<accession>A0A224YZY5</accession>
<evidence type="ECO:0000256" key="1">
    <source>
        <dbReference type="SAM" id="MobiDB-lite"/>
    </source>
</evidence>
<feature type="region of interest" description="Disordered" evidence="1">
    <location>
        <begin position="187"/>
        <end position="212"/>
    </location>
</feature>
<feature type="region of interest" description="Disordered" evidence="1">
    <location>
        <begin position="27"/>
        <end position="57"/>
    </location>
</feature>
<dbReference type="PANTHER" id="PTHR13338">
    <property type="entry name" value="UPF0240 PROTEIN"/>
    <property type="match status" value="1"/>
</dbReference>
<proteinExistence type="predicted"/>
<dbReference type="Pfam" id="PF06784">
    <property type="entry name" value="UPF0240"/>
    <property type="match status" value="1"/>
</dbReference>